<accession>A0A133ZRZ6</accession>
<dbReference type="Proteomes" id="UP000070394">
    <property type="component" value="Unassembled WGS sequence"/>
</dbReference>
<organism evidence="2 3">
    <name type="scientific">Lachnoanaerobaculum saburreum</name>
    <dbReference type="NCBI Taxonomy" id="467210"/>
    <lineage>
        <taxon>Bacteria</taxon>
        <taxon>Bacillati</taxon>
        <taxon>Bacillota</taxon>
        <taxon>Clostridia</taxon>
        <taxon>Lachnospirales</taxon>
        <taxon>Lachnospiraceae</taxon>
        <taxon>Lachnoanaerobaculum</taxon>
    </lineage>
</organism>
<comment type="caution">
    <text evidence="2">The sequence shown here is derived from an EMBL/GenBank/DDBJ whole genome shotgun (WGS) entry which is preliminary data.</text>
</comment>
<dbReference type="STRING" id="467210.HMPREF1866_01225"/>
<dbReference type="AlphaFoldDB" id="A0A133ZRZ6"/>
<gene>
    <name evidence="2" type="ORF">HMPREF1866_01225</name>
</gene>
<keyword evidence="3" id="KW-1185">Reference proteome</keyword>
<dbReference type="EMBL" id="LSDA01000063">
    <property type="protein sequence ID" value="KXB58186.1"/>
    <property type="molecule type" value="Genomic_DNA"/>
</dbReference>
<evidence type="ECO:0000259" key="1">
    <source>
        <dbReference type="Pfam" id="PF12571"/>
    </source>
</evidence>
<name>A0A133ZRZ6_9FIRM</name>
<dbReference type="InterPro" id="IPR022225">
    <property type="entry name" value="Phage_tail_fibre_N"/>
</dbReference>
<protein>
    <recommendedName>
        <fullName evidence="1">Phage tail fibre protein N-terminal domain-containing protein</fullName>
    </recommendedName>
</protein>
<dbReference type="RefSeq" id="WP_060931034.1">
    <property type="nucleotide sequence ID" value="NZ_KQ959812.1"/>
</dbReference>
<evidence type="ECO:0000313" key="2">
    <source>
        <dbReference type="EMBL" id="KXB58186.1"/>
    </source>
</evidence>
<feature type="domain" description="Phage tail fibre protein N-terminal" evidence="1">
    <location>
        <begin position="27"/>
        <end position="114"/>
    </location>
</feature>
<dbReference type="OrthoDB" id="8687147at2"/>
<evidence type="ECO:0000313" key="3">
    <source>
        <dbReference type="Proteomes" id="UP000070394"/>
    </source>
</evidence>
<dbReference type="PATRIC" id="fig|467210.3.peg.1215"/>
<dbReference type="Pfam" id="PF12571">
    <property type="entry name" value="Phage_tail_fib"/>
    <property type="match status" value="1"/>
</dbReference>
<sequence>MANAVILNQAKLKLLRARSGDIPFPIVTHMAFGTGGVSAGGEAIEPNENATSLVHEVLRKALDSHSFDNNKTMKYTGTIRNNECVGEKISELALVDSDGDIVCIKTFSAKQKDADIEMTFDIYDTF</sequence>
<reference evidence="3" key="1">
    <citation type="submission" date="2016-01" db="EMBL/GenBank/DDBJ databases">
        <authorList>
            <person name="Mitreva M."/>
            <person name="Pepin K.H."/>
            <person name="Mihindukulasuriya K.A."/>
            <person name="Fulton R."/>
            <person name="Fronick C."/>
            <person name="O'Laughlin M."/>
            <person name="Miner T."/>
            <person name="Herter B."/>
            <person name="Rosa B.A."/>
            <person name="Cordes M."/>
            <person name="Tomlinson C."/>
            <person name="Wollam A."/>
            <person name="Palsikar V.B."/>
            <person name="Mardis E.R."/>
            <person name="Wilson R.K."/>
        </authorList>
    </citation>
    <scope>NUCLEOTIDE SEQUENCE [LARGE SCALE GENOMIC DNA]</scope>
    <source>
        <strain evidence="3">DNF00896</strain>
    </source>
</reference>
<proteinExistence type="predicted"/>